<name>E4XXL1_OIKDI</name>
<keyword evidence="1" id="KW-0067">ATP-binding</keyword>
<reference evidence="3" key="1">
    <citation type="journal article" date="2010" name="Science">
        <title>Plasticity of animal genome architecture unmasked by rapid evolution of a pelagic tunicate.</title>
        <authorList>
            <person name="Denoeud F."/>
            <person name="Henriet S."/>
            <person name="Mungpakdee S."/>
            <person name="Aury J.M."/>
            <person name="Da Silva C."/>
            <person name="Brinkmann H."/>
            <person name="Mikhaleva J."/>
            <person name="Olsen L.C."/>
            <person name="Jubin C."/>
            <person name="Canestro C."/>
            <person name="Bouquet J.M."/>
            <person name="Danks G."/>
            <person name="Poulain J."/>
            <person name="Campsteijn C."/>
            <person name="Adamski M."/>
            <person name="Cross I."/>
            <person name="Yadetie F."/>
            <person name="Muffato M."/>
            <person name="Louis A."/>
            <person name="Butcher S."/>
            <person name="Tsagkogeorga G."/>
            <person name="Konrad A."/>
            <person name="Singh S."/>
            <person name="Jensen M.F."/>
            <person name="Cong E.H."/>
            <person name="Eikeseth-Otteraa H."/>
            <person name="Noel B."/>
            <person name="Anthouard V."/>
            <person name="Porcel B.M."/>
            <person name="Kachouri-Lafond R."/>
            <person name="Nishino A."/>
            <person name="Ugolini M."/>
            <person name="Chourrout P."/>
            <person name="Nishida H."/>
            <person name="Aasland R."/>
            <person name="Huzurbazar S."/>
            <person name="Westhof E."/>
            <person name="Delsuc F."/>
            <person name="Lehrach H."/>
            <person name="Reinhardt R."/>
            <person name="Weissenbach J."/>
            <person name="Roy S.W."/>
            <person name="Artiguenave F."/>
            <person name="Postlethwait J.H."/>
            <person name="Manak J.R."/>
            <person name="Thompson E.M."/>
            <person name="Jaillon O."/>
            <person name="Du Pasquier L."/>
            <person name="Boudinot P."/>
            <person name="Liberles D.A."/>
            <person name="Volff J.N."/>
            <person name="Philippe H."/>
            <person name="Lenhard B."/>
            <person name="Roest Crollius H."/>
            <person name="Wincker P."/>
            <person name="Chourrout D."/>
        </authorList>
    </citation>
    <scope>NUCLEOTIDE SEQUENCE [LARGE SCALE GENOMIC DNA]</scope>
</reference>
<evidence type="ECO:0008006" key="5">
    <source>
        <dbReference type="Google" id="ProtNLM"/>
    </source>
</evidence>
<dbReference type="InterPro" id="IPR017441">
    <property type="entry name" value="Protein_kinase_ATP_BS"/>
</dbReference>
<feature type="region of interest" description="Disordered" evidence="2">
    <location>
        <begin position="58"/>
        <end position="80"/>
    </location>
</feature>
<dbReference type="EMBL" id="FN653281">
    <property type="protein sequence ID" value="CBY14405.1"/>
    <property type="molecule type" value="Genomic_DNA"/>
</dbReference>
<protein>
    <recommendedName>
        <fullName evidence="5">Protein kinase domain-containing protein</fullName>
    </recommendedName>
</protein>
<sequence length="177" mass="20525">FIILRKGKNLLTPIEVYRKWHQKRTSTASNASLEIDESGVQANRFDMMLRPSHYNAPITGPATHFQSDSQSTRKQQNNLREPISEDKLKEYKYAHGGPNNKSILGNGRYGRVHLVEKSTGDLFAMKIFMFQGQHHNPDDPMIRAMWQKEYQHLNKCIHPNIVRRNAAGRFKYGYGIR</sequence>
<dbReference type="PROSITE" id="PS00107">
    <property type="entry name" value="PROTEIN_KINASE_ATP"/>
    <property type="match status" value="1"/>
</dbReference>
<feature type="non-terminal residue" evidence="3">
    <location>
        <position position="1"/>
    </location>
</feature>
<dbReference type="InParanoid" id="E4XXL1"/>
<evidence type="ECO:0000313" key="3">
    <source>
        <dbReference type="EMBL" id="CBY14405.1"/>
    </source>
</evidence>
<dbReference type="GO" id="GO:0005524">
    <property type="term" value="F:ATP binding"/>
    <property type="evidence" value="ECO:0007669"/>
    <property type="project" value="UniProtKB-UniRule"/>
</dbReference>
<feature type="compositionally biased region" description="Polar residues" evidence="2">
    <location>
        <begin position="64"/>
        <end position="79"/>
    </location>
</feature>
<feature type="binding site" evidence="1">
    <location>
        <position position="126"/>
    </location>
    <ligand>
        <name>ATP</name>
        <dbReference type="ChEBI" id="CHEBI:30616"/>
    </ligand>
</feature>
<keyword evidence="4" id="KW-1185">Reference proteome</keyword>
<dbReference type="AlphaFoldDB" id="E4XXL1"/>
<proteinExistence type="predicted"/>
<dbReference type="Proteomes" id="UP000001307">
    <property type="component" value="Unassembled WGS sequence"/>
</dbReference>
<dbReference type="Gene3D" id="3.30.200.20">
    <property type="entry name" value="Phosphorylase Kinase, domain 1"/>
    <property type="match status" value="1"/>
</dbReference>
<organism evidence="3">
    <name type="scientific">Oikopleura dioica</name>
    <name type="common">Tunicate</name>
    <dbReference type="NCBI Taxonomy" id="34765"/>
    <lineage>
        <taxon>Eukaryota</taxon>
        <taxon>Metazoa</taxon>
        <taxon>Chordata</taxon>
        <taxon>Tunicata</taxon>
        <taxon>Appendicularia</taxon>
        <taxon>Copelata</taxon>
        <taxon>Oikopleuridae</taxon>
        <taxon>Oikopleura</taxon>
    </lineage>
</organism>
<evidence type="ECO:0000313" key="4">
    <source>
        <dbReference type="Proteomes" id="UP000001307"/>
    </source>
</evidence>
<keyword evidence="1" id="KW-0547">Nucleotide-binding</keyword>
<dbReference type="SUPFAM" id="SSF56112">
    <property type="entry name" value="Protein kinase-like (PK-like)"/>
    <property type="match status" value="1"/>
</dbReference>
<dbReference type="InterPro" id="IPR011009">
    <property type="entry name" value="Kinase-like_dom_sf"/>
</dbReference>
<evidence type="ECO:0000256" key="1">
    <source>
        <dbReference type="PROSITE-ProRule" id="PRU10141"/>
    </source>
</evidence>
<evidence type="ECO:0000256" key="2">
    <source>
        <dbReference type="SAM" id="MobiDB-lite"/>
    </source>
</evidence>
<accession>E4XXL1</accession>
<gene>
    <name evidence="3" type="ORF">GSOID_T00007401001</name>
</gene>